<feature type="transmembrane region" description="Helical" evidence="1">
    <location>
        <begin position="71"/>
        <end position="92"/>
    </location>
</feature>
<evidence type="ECO:0000313" key="2">
    <source>
        <dbReference type="EMBL" id="WGV16992.1"/>
    </source>
</evidence>
<dbReference type="RefSeq" id="WP_281467866.1">
    <property type="nucleotide sequence ID" value="NZ_CP124535.1"/>
</dbReference>
<protein>
    <submittedName>
        <fullName evidence="2">DUF502 domain-containing protein</fullName>
    </submittedName>
</protein>
<organism evidence="2 3">
    <name type="scientific">Fuscovulum ytuae</name>
    <dbReference type="NCBI Taxonomy" id="3042299"/>
    <lineage>
        <taxon>Bacteria</taxon>
        <taxon>Pseudomonadati</taxon>
        <taxon>Pseudomonadota</taxon>
        <taxon>Alphaproteobacteria</taxon>
        <taxon>Rhodobacterales</taxon>
        <taxon>Paracoccaceae</taxon>
        <taxon>Fuscovulum</taxon>
    </lineage>
</organism>
<name>A0ABY8Q9Q2_9RHOB</name>
<dbReference type="PANTHER" id="PTHR31876:SF26">
    <property type="entry name" value="PROTEIN LIKE COV 2"/>
    <property type="match status" value="1"/>
</dbReference>
<sequence>MSETQPPRRSLLGALRASFLTGLVVVLPTGLTLWLIWSVVGWLDGWILPLIPSAYQPEALVHRVFGPDVTFPLRGVGVAVFLVFTVLIGWMARGFLGRTLMGQAELLVDRVPVVRSVYGGLKQITETVFAQKEKTFDRTCLVEFPRPGVWAVGLVASSPKGEIAAKLPGDMIAVFVALTPLTSGVLIYVPRETVIFLDMKPDEAAKLVVSGGLVYPAVKEPLISK</sequence>
<keyword evidence="1" id="KW-1133">Transmembrane helix</keyword>
<dbReference type="EMBL" id="CP124535">
    <property type="protein sequence ID" value="WGV16992.1"/>
    <property type="molecule type" value="Genomic_DNA"/>
</dbReference>
<keyword evidence="3" id="KW-1185">Reference proteome</keyword>
<gene>
    <name evidence="2" type="ORF">QF092_04060</name>
</gene>
<dbReference type="Proteomes" id="UP001230978">
    <property type="component" value="Chromosome"/>
</dbReference>
<keyword evidence="1" id="KW-0472">Membrane</keyword>
<evidence type="ECO:0000313" key="3">
    <source>
        <dbReference type="Proteomes" id="UP001230978"/>
    </source>
</evidence>
<dbReference type="PANTHER" id="PTHR31876">
    <property type="entry name" value="COV-LIKE PROTEIN 1"/>
    <property type="match status" value="1"/>
</dbReference>
<feature type="transmembrane region" description="Helical" evidence="1">
    <location>
        <begin position="12"/>
        <end position="37"/>
    </location>
</feature>
<keyword evidence="1" id="KW-0812">Transmembrane</keyword>
<proteinExistence type="predicted"/>
<accession>A0ABY8Q9Q2</accession>
<evidence type="ECO:0000256" key="1">
    <source>
        <dbReference type="SAM" id="Phobius"/>
    </source>
</evidence>
<dbReference type="Pfam" id="PF04367">
    <property type="entry name" value="DUF502"/>
    <property type="match status" value="1"/>
</dbReference>
<dbReference type="InterPro" id="IPR007462">
    <property type="entry name" value="COV1-like"/>
</dbReference>
<reference evidence="2 3" key="1">
    <citation type="submission" date="2023-04" db="EMBL/GenBank/DDBJ databases">
        <title>YMD61, complete Genome.</title>
        <authorList>
            <person name="Zhang J."/>
        </authorList>
    </citation>
    <scope>NUCLEOTIDE SEQUENCE [LARGE SCALE GENOMIC DNA]</scope>
    <source>
        <strain evidence="2 3">YMD61</strain>
    </source>
</reference>